<dbReference type="AlphaFoldDB" id="E3J6T3"/>
<gene>
    <name evidence="1" type="ordered locus">FraEuI1c_4003</name>
</gene>
<evidence type="ECO:0000313" key="2">
    <source>
        <dbReference type="Proteomes" id="UP000002484"/>
    </source>
</evidence>
<dbReference type="EMBL" id="CP002299">
    <property type="protein sequence ID" value="ADP82007.1"/>
    <property type="molecule type" value="Genomic_DNA"/>
</dbReference>
<protein>
    <submittedName>
        <fullName evidence="1">Uncharacterized protein</fullName>
    </submittedName>
</protein>
<organism evidence="1 2">
    <name type="scientific">Pseudofrankia inefficax (strain DSM 45817 / CECT 9037 / DDB 130130 / EuI1c)</name>
    <name type="common">Frankia inefficax</name>
    <dbReference type="NCBI Taxonomy" id="298654"/>
    <lineage>
        <taxon>Bacteria</taxon>
        <taxon>Bacillati</taxon>
        <taxon>Actinomycetota</taxon>
        <taxon>Actinomycetes</taxon>
        <taxon>Frankiales</taxon>
        <taxon>Frankiaceae</taxon>
        <taxon>Pseudofrankia</taxon>
    </lineage>
</organism>
<reference evidence="1 2" key="1">
    <citation type="submission" date="2010-10" db="EMBL/GenBank/DDBJ databases">
        <title>Complete sequence of Frankia sp. EuI1c.</title>
        <authorList>
            <consortium name="US DOE Joint Genome Institute"/>
            <person name="Lucas S."/>
            <person name="Copeland A."/>
            <person name="Lapidus A."/>
            <person name="Cheng J.-F."/>
            <person name="Bruce D."/>
            <person name="Goodwin L."/>
            <person name="Pitluck S."/>
            <person name="Chertkov O."/>
            <person name="Detter J.C."/>
            <person name="Han C."/>
            <person name="Tapia R."/>
            <person name="Land M."/>
            <person name="Hauser L."/>
            <person name="Jeffries C."/>
            <person name="Kyrpides N."/>
            <person name="Ivanova N."/>
            <person name="Mikhailova N."/>
            <person name="Beauchemin N."/>
            <person name="Sen A."/>
            <person name="Sur S.A."/>
            <person name="Gtari M."/>
            <person name="Wall L."/>
            <person name="Tisa L."/>
            <person name="Woyke T."/>
        </authorList>
    </citation>
    <scope>NUCLEOTIDE SEQUENCE [LARGE SCALE GENOMIC DNA]</scope>
    <source>
        <strain evidence="2">DSM 45817 / CECT 9037 / EuI1c</strain>
    </source>
</reference>
<name>E3J6T3_PSEI1</name>
<keyword evidence="2" id="KW-1185">Reference proteome</keyword>
<dbReference type="KEGG" id="fri:FraEuI1c_4003"/>
<proteinExistence type="predicted"/>
<dbReference type="InParanoid" id="E3J6T3"/>
<evidence type="ECO:0000313" key="1">
    <source>
        <dbReference type="EMBL" id="ADP82007.1"/>
    </source>
</evidence>
<dbReference type="HOGENOM" id="CLU_3025680_0_0_11"/>
<dbReference type="Proteomes" id="UP000002484">
    <property type="component" value="Chromosome"/>
</dbReference>
<accession>E3J6T3</accession>
<sequence>MACSSVGGAVPYISVTSTNATTSTGLTTNLGGTIAADAVASANTYDRLLRFLATR</sequence>
<dbReference type="RefSeq" id="WP_013425125.1">
    <property type="nucleotide sequence ID" value="NC_014666.1"/>
</dbReference>